<dbReference type="AlphaFoldDB" id="A0A7K0DJU7"/>
<feature type="transmembrane region" description="Helical" evidence="1">
    <location>
        <begin position="67"/>
        <end position="87"/>
    </location>
</feature>
<feature type="transmembrane region" description="Helical" evidence="1">
    <location>
        <begin position="9"/>
        <end position="31"/>
    </location>
</feature>
<evidence type="ECO:0008006" key="4">
    <source>
        <dbReference type="Google" id="ProtNLM"/>
    </source>
</evidence>
<evidence type="ECO:0000256" key="1">
    <source>
        <dbReference type="SAM" id="Phobius"/>
    </source>
</evidence>
<gene>
    <name evidence="2" type="ORF">NRB56_14970</name>
</gene>
<name>A0A7K0DJU7_9NOCA</name>
<reference evidence="2 3" key="1">
    <citation type="submission" date="2019-10" db="EMBL/GenBank/DDBJ databases">
        <title>Nocardia macrotermitis sp. nov. and Nocardia aurantia sp. nov., isolated from the gut of fungus growing-termite Macrotermes natalensis.</title>
        <authorList>
            <person name="Benndorf R."/>
            <person name="Schwitalla J."/>
            <person name="Martin K."/>
            <person name="De Beer W."/>
            <person name="Kaster A.-K."/>
            <person name="Vollmers J."/>
            <person name="Poulsen M."/>
            <person name="Beemelmanns C."/>
        </authorList>
    </citation>
    <scope>NUCLEOTIDE SEQUENCE [LARGE SCALE GENOMIC DNA]</scope>
    <source>
        <strain evidence="2 3">RB56</strain>
    </source>
</reference>
<organism evidence="2 3">
    <name type="scientific">Nocardia aurantia</name>
    <dbReference type="NCBI Taxonomy" id="2585199"/>
    <lineage>
        <taxon>Bacteria</taxon>
        <taxon>Bacillati</taxon>
        <taxon>Actinomycetota</taxon>
        <taxon>Actinomycetes</taxon>
        <taxon>Mycobacteriales</taxon>
        <taxon>Nocardiaceae</taxon>
        <taxon>Nocardia</taxon>
    </lineage>
</organism>
<keyword evidence="3" id="KW-1185">Reference proteome</keyword>
<keyword evidence="1" id="KW-1133">Transmembrane helix</keyword>
<protein>
    <recommendedName>
        <fullName evidence="4">EamA domain-containing protein</fullName>
    </recommendedName>
</protein>
<accession>A0A7K0DJU7</accession>
<proteinExistence type="predicted"/>
<dbReference type="Proteomes" id="UP000431401">
    <property type="component" value="Unassembled WGS sequence"/>
</dbReference>
<comment type="caution">
    <text evidence="2">The sequence shown here is derived from an EMBL/GenBank/DDBJ whole genome shotgun (WGS) entry which is preliminary data.</text>
</comment>
<feature type="transmembrane region" description="Helical" evidence="1">
    <location>
        <begin position="37"/>
        <end position="55"/>
    </location>
</feature>
<evidence type="ECO:0000313" key="3">
    <source>
        <dbReference type="Proteomes" id="UP000431401"/>
    </source>
</evidence>
<keyword evidence="1" id="KW-0812">Transmembrane</keyword>
<evidence type="ECO:0000313" key="2">
    <source>
        <dbReference type="EMBL" id="MQY25938.1"/>
    </source>
</evidence>
<keyword evidence="1" id="KW-0472">Membrane</keyword>
<dbReference type="EMBL" id="WEGI01000003">
    <property type="protein sequence ID" value="MQY25938.1"/>
    <property type="molecule type" value="Genomic_DNA"/>
</dbReference>
<sequence length="96" mass="10298">MQIRHRPPYALGMAVGALCVSASAVFLALAGTTAATASVYRCALALPVVALAALPERRRHRPRPADLVRDVLAGVLFAVDMLFWTAAIPRCSGWPW</sequence>